<dbReference type="SUPFAM" id="SSF56235">
    <property type="entry name" value="N-terminal nucleophile aminohydrolases (Ntn hydrolases)"/>
    <property type="match status" value="1"/>
</dbReference>
<dbReference type="PRINTS" id="PR01210">
    <property type="entry name" value="GGTRANSPTASE"/>
</dbReference>
<sequence>MSGLGGGGYMLVRPAGEAQSYAVSFGMVAPGALDPADYPLTGEAGADLFGWPAVEGDRNTRGPFAVAVPGQVAGLALARERFGSWGWADLVAPACALAERGMEVDWHATVAIAASAPELAQDPGCAATYLADGFPLATPWTGDAPRIRLGSLAETLRRLAEAGPADFYTGEIARAICADMAALGGRLSDTDLADYAAQVEEAPATRYRDALLLSFLADFGMSPDDAAHCPRINVDGPDLVEADARLPAETLALLEARFALAVRPHGVHPSAYACPNAVVWDPQSGTATGVAHVMSPNACSQTRIGMITPSLNTVLEPVTYALLSDLPDVTAHFSRVRVTHISLGDDAASQFADEPMLAAARMLADARVHAICWNGTAGSWLGPDFDRRLCEAIARETGIPATSATLALAELFRSRGISASPW</sequence>
<dbReference type="InterPro" id="IPR053714">
    <property type="entry name" value="Iso_Racemase_Enz_sf"/>
</dbReference>
<dbReference type="PANTHER" id="PTHR43199:SF1">
    <property type="entry name" value="GLUTATHIONE HYDROLASE PROENZYME"/>
    <property type="match status" value="1"/>
</dbReference>
<name>A0AA35XLF6_GEOBA</name>
<dbReference type="Gene3D" id="3.40.50.12500">
    <property type="match status" value="1"/>
</dbReference>
<dbReference type="Proteomes" id="UP001174909">
    <property type="component" value="Unassembled WGS sequence"/>
</dbReference>
<keyword evidence="2" id="KW-1185">Reference proteome</keyword>
<dbReference type="AlphaFoldDB" id="A0AA35XLF6"/>
<dbReference type="GO" id="GO:0016787">
    <property type="term" value="F:hydrolase activity"/>
    <property type="evidence" value="ECO:0007669"/>
    <property type="project" value="UniProtKB-KW"/>
</dbReference>
<evidence type="ECO:0000313" key="1">
    <source>
        <dbReference type="EMBL" id="CAI8057431.1"/>
    </source>
</evidence>
<protein>
    <submittedName>
        <fullName evidence="1">Glutathione hydrolase 2</fullName>
    </submittedName>
</protein>
<dbReference type="PANTHER" id="PTHR43199">
    <property type="entry name" value="GLUTATHIONE HYDROLASE"/>
    <property type="match status" value="1"/>
</dbReference>
<gene>
    <name evidence="1" type="ORF">GBAR_LOCUS31304</name>
</gene>
<dbReference type="InterPro" id="IPR029055">
    <property type="entry name" value="Ntn_hydrolases_N"/>
</dbReference>
<evidence type="ECO:0000313" key="2">
    <source>
        <dbReference type="Proteomes" id="UP001174909"/>
    </source>
</evidence>
<reference evidence="1" key="1">
    <citation type="submission" date="2023-03" db="EMBL/GenBank/DDBJ databases">
        <authorList>
            <person name="Steffen K."/>
            <person name="Cardenas P."/>
        </authorList>
    </citation>
    <scope>NUCLEOTIDE SEQUENCE</scope>
</reference>
<accession>A0AA35XLF6</accession>
<comment type="caution">
    <text evidence="1">The sequence shown here is derived from an EMBL/GenBank/DDBJ whole genome shotgun (WGS) entry which is preliminary data.</text>
</comment>
<organism evidence="1 2">
    <name type="scientific">Geodia barretti</name>
    <name type="common">Barrett's horny sponge</name>
    <dbReference type="NCBI Taxonomy" id="519541"/>
    <lineage>
        <taxon>Eukaryota</taxon>
        <taxon>Metazoa</taxon>
        <taxon>Porifera</taxon>
        <taxon>Demospongiae</taxon>
        <taxon>Heteroscleromorpha</taxon>
        <taxon>Tetractinellida</taxon>
        <taxon>Astrophorina</taxon>
        <taxon>Geodiidae</taxon>
        <taxon>Geodia</taxon>
    </lineage>
</organism>
<proteinExistence type="predicted"/>
<dbReference type="Pfam" id="PF01019">
    <property type="entry name" value="G_glu_transpept"/>
    <property type="match status" value="1"/>
</dbReference>
<dbReference type="InterPro" id="IPR051792">
    <property type="entry name" value="GGT_bact"/>
</dbReference>
<keyword evidence="1" id="KW-0378">Hydrolase</keyword>
<dbReference type="EMBL" id="CASHTH010004447">
    <property type="protein sequence ID" value="CAI8057431.1"/>
    <property type="molecule type" value="Genomic_DNA"/>
</dbReference>